<name>M7BW66_CHEMY</name>
<gene>
    <name evidence="1" type="ORF">UY3_01315</name>
</gene>
<dbReference type="Proteomes" id="UP000031443">
    <property type="component" value="Unassembled WGS sequence"/>
</dbReference>
<sequence length="130" mass="14177">MTHSSYLFIGYAAVQAEGLRAPATLSGMFLSTMKLMHSGSIIMSVDGILTNQRALLGAISVKKGAGLPREAAQKQPIRVQQAQLKGTAGHEQRCTDLQENNYKEGLINHENEAQESVLGQNRFHLKTEQA</sequence>
<keyword evidence="2" id="KW-1185">Reference proteome</keyword>
<evidence type="ECO:0000313" key="2">
    <source>
        <dbReference type="Proteomes" id="UP000031443"/>
    </source>
</evidence>
<organism evidence="1 2">
    <name type="scientific">Chelonia mydas</name>
    <name type="common">Green sea-turtle</name>
    <name type="synonym">Chelonia agassizi</name>
    <dbReference type="NCBI Taxonomy" id="8469"/>
    <lineage>
        <taxon>Eukaryota</taxon>
        <taxon>Metazoa</taxon>
        <taxon>Chordata</taxon>
        <taxon>Craniata</taxon>
        <taxon>Vertebrata</taxon>
        <taxon>Euteleostomi</taxon>
        <taxon>Archelosauria</taxon>
        <taxon>Testudinata</taxon>
        <taxon>Testudines</taxon>
        <taxon>Cryptodira</taxon>
        <taxon>Durocryptodira</taxon>
        <taxon>Americhelydia</taxon>
        <taxon>Chelonioidea</taxon>
        <taxon>Cheloniidae</taxon>
        <taxon>Chelonia</taxon>
    </lineage>
</organism>
<dbReference type="AlphaFoldDB" id="M7BW66"/>
<accession>M7BW66</accession>
<proteinExistence type="predicted"/>
<dbReference type="EMBL" id="KB491959">
    <property type="protein sequence ID" value="EMP41449.1"/>
    <property type="molecule type" value="Genomic_DNA"/>
</dbReference>
<protein>
    <submittedName>
        <fullName evidence="1">Uncharacterized protein</fullName>
    </submittedName>
</protein>
<reference evidence="2" key="1">
    <citation type="journal article" date="2013" name="Nat. Genet.">
        <title>The draft genomes of soft-shell turtle and green sea turtle yield insights into the development and evolution of the turtle-specific body plan.</title>
        <authorList>
            <person name="Wang Z."/>
            <person name="Pascual-Anaya J."/>
            <person name="Zadissa A."/>
            <person name="Li W."/>
            <person name="Niimura Y."/>
            <person name="Huang Z."/>
            <person name="Li C."/>
            <person name="White S."/>
            <person name="Xiong Z."/>
            <person name="Fang D."/>
            <person name="Wang B."/>
            <person name="Ming Y."/>
            <person name="Chen Y."/>
            <person name="Zheng Y."/>
            <person name="Kuraku S."/>
            <person name="Pignatelli M."/>
            <person name="Herrero J."/>
            <person name="Beal K."/>
            <person name="Nozawa M."/>
            <person name="Li Q."/>
            <person name="Wang J."/>
            <person name="Zhang H."/>
            <person name="Yu L."/>
            <person name="Shigenobu S."/>
            <person name="Wang J."/>
            <person name="Liu J."/>
            <person name="Flicek P."/>
            <person name="Searle S."/>
            <person name="Wang J."/>
            <person name="Kuratani S."/>
            <person name="Yin Y."/>
            <person name="Aken B."/>
            <person name="Zhang G."/>
            <person name="Irie N."/>
        </authorList>
    </citation>
    <scope>NUCLEOTIDE SEQUENCE [LARGE SCALE GENOMIC DNA]</scope>
</reference>
<evidence type="ECO:0000313" key="1">
    <source>
        <dbReference type="EMBL" id="EMP41449.1"/>
    </source>
</evidence>